<evidence type="ECO:0000256" key="6">
    <source>
        <dbReference type="ARBA" id="ARBA00022989"/>
    </source>
</evidence>
<name>A0ABS3FYY4_9CYAN</name>
<dbReference type="Pfam" id="PF00582">
    <property type="entry name" value="Usp"/>
    <property type="match status" value="2"/>
</dbReference>
<evidence type="ECO:0000256" key="1">
    <source>
        <dbReference type="ARBA" id="ARBA00004141"/>
    </source>
</evidence>
<dbReference type="Proteomes" id="UP000664844">
    <property type="component" value="Unassembled WGS sequence"/>
</dbReference>
<accession>A0ABS3FYY4</accession>
<feature type="domain" description="Cation/H+ exchanger transmembrane" evidence="11">
    <location>
        <begin position="21"/>
        <end position="386"/>
    </location>
</feature>
<comment type="similarity">
    <text evidence="2">Belongs to the monovalent cation:proton antiporter 2 (CPA2) transporter (TC 2.A.37) family.</text>
</comment>
<evidence type="ECO:0000256" key="8">
    <source>
        <dbReference type="ARBA" id="ARBA00023136"/>
    </source>
</evidence>
<evidence type="ECO:0000259" key="10">
    <source>
        <dbReference type="Pfam" id="PF00582"/>
    </source>
</evidence>
<keyword evidence="6 9" id="KW-1133">Transmembrane helix</keyword>
<evidence type="ECO:0000256" key="7">
    <source>
        <dbReference type="ARBA" id="ARBA00023065"/>
    </source>
</evidence>
<reference evidence="12 13" key="1">
    <citation type="submission" date="2021-03" db="EMBL/GenBank/DDBJ databases">
        <title>Metabolic Capacity of the Antarctic Cyanobacterium Phormidium pseudopriestleyi that Sustains Oxygenic Photosynthesis in the Presence of Hydrogen Sulfide.</title>
        <authorList>
            <person name="Lumian J.E."/>
            <person name="Jungblut A.D."/>
            <person name="Dillon M.L."/>
            <person name="Hawes I."/>
            <person name="Doran P.T."/>
            <person name="Mackey T.J."/>
            <person name="Dick G.J."/>
            <person name="Grettenberger C.L."/>
            <person name="Sumner D.Y."/>
        </authorList>
    </citation>
    <scope>NUCLEOTIDE SEQUENCE [LARGE SCALE GENOMIC DNA]</scope>
    <source>
        <strain evidence="12 13">FRX01</strain>
    </source>
</reference>
<dbReference type="Pfam" id="PF00999">
    <property type="entry name" value="Na_H_Exchanger"/>
    <property type="match status" value="1"/>
</dbReference>
<feature type="transmembrane region" description="Helical" evidence="9">
    <location>
        <begin position="124"/>
        <end position="141"/>
    </location>
</feature>
<dbReference type="PANTHER" id="PTHR43562">
    <property type="entry name" value="NAPA-TYPE SODIUM/HYDROGEN ANTIPORTER"/>
    <property type="match status" value="1"/>
</dbReference>
<evidence type="ECO:0000256" key="9">
    <source>
        <dbReference type="SAM" id="Phobius"/>
    </source>
</evidence>
<feature type="transmembrane region" description="Helical" evidence="9">
    <location>
        <begin position="334"/>
        <end position="355"/>
    </location>
</feature>
<gene>
    <name evidence="12" type="ORF">J0895_25360</name>
</gene>
<feature type="transmembrane region" description="Helical" evidence="9">
    <location>
        <begin position="367"/>
        <end position="387"/>
    </location>
</feature>
<evidence type="ECO:0000256" key="3">
    <source>
        <dbReference type="ARBA" id="ARBA00022448"/>
    </source>
</evidence>
<comment type="subcellular location">
    <subcellularLocation>
        <location evidence="1">Membrane</location>
        <topology evidence="1">Multi-pass membrane protein</topology>
    </subcellularLocation>
</comment>
<feature type="transmembrane region" description="Helical" evidence="9">
    <location>
        <begin position="300"/>
        <end position="322"/>
    </location>
</feature>
<keyword evidence="4" id="KW-0050">Antiport</keyword>
<evidence type="ECO:0000256" key="4">
    <source>
        <dbReference type="ARBA" id="ARBA00022449"/>
    </source>
</evidence>
<dbReference type="InterPro" id="IPR038770">
    <property type="entry name" value="Na+/solute_symporter_sf"/>
</dbReference>
<dbReference type="SUPFAM" id="SSF52402">
    <property type="entry name" value="Adenine nucleotide alpha hydrolases-like"/>
    <property type="match status" value="2"/>
</dbReference>
<evidence type="ECO:0000313" key="12">
    <source>
        <dbReference type="EMBL" id="MBO0352349.1"/>
    </source>
</evidence>
<evidence type="ECO:0000259" key="11">
    <source>
        <dbReference type="Pfam" id="PF00999"/>
    </source>
</evidence>
<dbReference type="EMBL" id="JAFLQW010000676">
    <property type="protein sequence ID" value="MBO0352349.1"/>
    <property type="molecule type" value="Genomic_DNA"/>
</dbReference>
<feature type="transmembrane region" description="Helical" evidence="9">
    <location>
        <begin position="183"/>
        <end position="202"/>
    </location>
</feature>
<dbReference type="PANTHER" id="PTHR43562:SF4">
    <property type="entry name" value="NA(+)_H(+) ANTIPORTER NHAS5"/>
    <property type="match status" value="1"/>
</dbReference>
<dbReference type="InterPro" id="IPR006016">
    <property type="entry name" value="UspA"/>
</dbReference>
<comment type="caution">
    <text evidence="12">The sequence shown here is derived from an EMBL/GenBank/DDBJ whole genome shotgun (WGS) entry which is preliminary data.</text>
</comment>
<keyword evidence="7" id="KW-0406">Ion transport</keyword>
<dbReference type="Gene3D" id="3.40.50.12370">
    <property type="match status" value="1"/>
</dbReference>
<organism evidence="12 13">
    <name type="scientific">Phormidium pseudopriestleyi FRX01</name>
    <dbReference type="NCBI Taxonomy" id="1759528"/>
    <lineage>
        <taxon>Bacteria</taxon>
        <taxon>Bacillati</taxon>
        <taxon>Cyanobacteriota</taxon>
        <taxon>Cyanophyceae</taxon>
        <taxon>Oscillatoriophycideae</taxon>
        <taxon>Oscillatoriales</taxon>
        <taxon>Oscillatoriaceae</taxon>
        <taxon>Phormidium</taxon>
    </lineage>
</organism>
<evidence type="ECO:0000256" key="5">
    <source>
        <dbReference type="ARBA" id="ARBA00022692"/>
    </source>
</evidence>
<dbReference type="Gene3D" id="1.20.1530.20">
    <property type="match status" value="1"/>
</dbReference>
<evidence type="ECO:0000256" key="2">
    <source>
        <dbReference type="ARBA" id="ARBA00005551"/>
    </source>
</evidence>
<dbReference type="RefSeq" id="WP_207090760.1">
    <property type="nucleotide sequence ID" value="NZ_JAFLQW010000676.1"/>
</dbReference>
<proteinExistence type="inferred from homology"/>
<feature type="transmembrane region" description="Helical" evidence="9">
    <location>
        <begin position="37"/>
        <end position="56"/>
    </location>
</feature>
<keyword evidence="8 9" id="KW-0472">Membrane</keyword>
<keyword evidence="3" id="KW-0813">Transport</keyword>
<feature type="transmembrane region" description="Helical" evidence="9">
    <location>
        <begin position="153"/>
        <end position="177"/>
    </location>
</feature>
<sequence>MEQIINLIPEGPIVEFTLLLLVILIVPPIFENLKLPGLIGLLVAGVVLGPDGAGLLNPNTDTIKLLSGIGKIYLMFVAGLEIDIQQFRKTKNRSIGFGAATFFLPLMVGTIVGRSFGFDWNPSILIGSLLASHTLLGYPIVNRLGVVGNEAVTVTIGATIFTDIAALLVLAICVSFNAGEFTAFSLILQLVLLGLYAAGVLFGVDRAGKEYFRRTGDEEGNQFLFVLLALFLAAVGAQLINVDQIVGAFLAGLAVNDVVGNGPVKEKVEFVGSVLFIPFFFVGMGLLLDINGFIETLTTSLGLTLAIVFGLLGSKFLAALVAKILYRYQWIETLTMWSLSVPQVAATLAAALVGVQQGVITPEVFNTVIVLMLVTSVLGPLMTARFASKLPVPKAYLDPDNMSIWWETHEVETRVNPPVAKSDDLFTVVVPISNPLTQRYLIQMAALLARHEAGQIVPLSVAIAHVHMDEPQLDIALKESRRSLDRSVQMLEEFEVKAKPELRIDDDVSHAISRTAKEWESNLIVMGWSPKMGLRSRLFGNLINDVFWSSHCPVAVMRLIDEPVNIHRLLVPVKNLSPQTLRTVRFAQLFADANSGEITLLHVCARRTPVEQIHRFESDLARLVKWDNSSIKIAITTIPDDDVVKVIMKAAQSVDMVILRSIRRRTAGGLAISNVTTKVIEELKCSLILFGEPHS</sequence>
<feature type="transmembrane region" description="Helical" evidence="9">
    <location>
        <begin position="94"/>
        <end position="112"/>
    </location>
</feature>
<keyword evidence="13" id="KW-1185">Reference proteome</keyword>
<feature type="transmembrane region" description="Helical" evidence="9">
    <location>
        <begin position="223"/>
        <end position="240"/>
    </location>
</feature>
<dbReference type="InterPro" id="IPR006153">
    <property type="entry name" value="Cation/H_exchanger_TM"/>
</dbReference>
<feature type="transmembrane region" description="Helical" evidence="9">
    <location>
        <begin position="12"/>
        <end position="30"/>
    </location>
</feature>
<feature type="domain" description="UspA" evidence="10">
    <location>
        <begin position="427"/>
        <end position="558"/>
    </location>
</feature>
<feature type="transmembrane region" description="Helical" evidence="9">
    <location>
        <begin position="271"/>
        <end position="294"/>
    </location>
</feature>
<evidence type="ECO:0000313" key="13">
    <source>
        <dbReference type="Proteomes" id="UP000664844"/>
    </source>
</evidence>
<keyword evidence="5 9" id="KW-0812">Transmembrane</keyword>
<protein>
    <submittedName>
        <fullName evidence="12">Cation:proton antiporter</fullName>
    </submittedName>
</protein>
<feature type="domain" description="UspA" evidence="10">
    <location>
        <begin position="566"/>
        <end position="688"/>
    </location>
</feature>